<dbReference type="Proteomes" id="UP000071778">
    <property type="component" value="Chromosome"/>
</dbReference>
<evidence type="ECO:0000313" key="1">
    <source>
        <dbReference type="EMBL" id="AMP10969.1"/>
    </source>
</evidence>
<evidence type="ECO:0000313" key="2">
    <source>
        <dbReference type="Proteomes" id="UP000071778"/>
    </source>
</evidence>
<accession>A0A127QLN9</accession>
<dbReference type="OrthoDB" id="8778209at2"/>
<dbReference type="AlphaFoldDB" id="A0A127QLN9"/>
<name>A0A127QLN9_9BURK</name>
<reference evidence="1 2" key="1">
    <citation type="submission" date="2015-11" db="EMBL/GenBank/DDBJ databases">
        <title>Exploring the genomic traits of fungus-feeding bacterial genus Collimonas.</title>
        <authorList>
            <person name="Song C."/>
            <person name="Schmidt R."/>
            <person name="de Jager V."/>
            <person name="Krzyzanowska D."/>
            <person name="Jongedijk E."/>
            <person name="Cankar K."/>
            <person name="Beekwilder J."/>
            <person name="van Veen A."/>
            <person name="de Boer W."/>
            <person name="van Veen J.A."/>
            <person name="Garbeva P."/>
        </authorList>
    </citation>
    <scope>NUCLEOTIDE SEQUENCE [LARGE SCALE GENOMIC DNA]</scope>
    <source>
        <strain evidence="1 2">Ter282</strain>
    </source>
</reference>
<gene>
    <name evidence="1" type="ORF">CAter282_3272</name>
</gene>
<dbReference type="PATRIC" id="fig|279058.18.peg.3224"/>
<proteinExistence type="predicted"/>
<keyword evidence="2" id="KW-1185">Reference proteome</keyword>
<dbReference type="EMBL" id="CP013235">
    <property type="protein sequence ID" value="AMP10969.1"/>
    <property type="molecule type" value="Genomic_DNA"/>
</dbReference>
<dbReference type="RefSeq" id="WP_061534087.1">
    <property type="nucleotide sequence ID" value="NZ_CP013233.1"/>
</dbReference>
<organism evidence="1 2">
    <name type="scientific">Collimonas arenae</name>
    <dbReference type="NCBI Taxonomy" id="279058"/>
    <lineage>
        <taxon>Bacteria</taxon>
        <taxon>Pseudomonadati</taxon>
        <taxon>Pseudomonadota</taxon>
        <taxon>Betaproteobacteria</taxon>
        <taxon>Burkholderiales</taxon>
        <taxon>Oxalobacteraceae</taxon>
        <taxon>Collimonas</taxon>
    </lineage>
</organism>
<protein>
    <submittedName>
        <fullName evidence="1">Uncharacterized protein</fullName>
    </submittedName>
</protein>
<sequence>MSDQTSGSVEYRGYVIVPQPVQGHDDLWHDGYQILKAGASVSSRTNTESVHTTRGTAIDSSVEFAKIEVDNLAALTE</sequence>